<reference evidence="3" key="4">
    <citation type="journal article" date="2015" name="G3 (Bethesda)">
        <title>Genome sequences of three phytopathogenic species of the Magnaporthaceae family of fungi.</title>
        <authorList>
            <person name="Okagaki L.H."/>
            <person name="Nunes C.C."/>
            <person name="Sailsbery J."/>
            <person name="Clay B."/>
            <person name="Brown D."/>
            <person name="John T."/>
            <person name="Oh Y."/>
            <person name="Young N."/>
            <person name="Fitzgerald M."/>
            <person name="Haas B.J."/>
            <person name="Zeng Q."/>
            <person name="Young S."/>
            <person name="Adiconis X."/>
            <person name="Fan L."/>
            <person name="Levin J.Z."/>
            <person name="Mitchell T.K."/>
            <person name="Okubara P.A."/>
            <person name="Farman M.L."/>
            <person name="Kohn L.M."/>
            <person name="Birren B."/>
            <person name="Ma L.-J."/>
            <person name="Dean R.A."/>
        </authorList>
    </citation>
    <scope>NUCLEOTIDE SEQUENCE</scope>
    <source>
        <strain evidence="3">ATCC 64411 / 73-15</strain>
    </source>
</reference>
<dbReference type="EMBL" id="ADBL01001772">
    <property type="status" value="NOT_ANNOTATED_CDS"/>
    <property type="molecule type" value="Genomic_DNA"/>
</dbReference>
<dbReference type="AlphaFoldDB" id="A0A0C4E4D6"/>
<dbReference type="EMBL" id="GL876971">
    <property type="protein sequence ID" value="KLU88342.1"/>
    <property type="molecule type" value="Genomic_DNA"/>
</dbReference>
<sequence length="214" mass="23386">MGQAQLRRIPLAIEAQIWSNEAITVGVARIWSCILTGVALGSGRTSEAETRRLFSNGRPTIAFCRAWLRRPDPVFRQRYCRKDERDVARVEPAQQLVGASGIGVWPALMNHIVFSIDSKYSIYLPPTPHLPVSTLADSDRPIGGPGSSQEGRSPPQEAYRLPYPVPACEQEGAPVAGAAYILQPILGHQPVPAEQAPWRVRADLGEVMSSKCGH</sequence>
<dbReference type="EnsemblFungi" id="MAPG_07329T0">
    <property type="protein sequence ID" value="MAPG_07329T0"/>
    <property type="gene ID" value="MAPG_07329"/>
</dbReference>
<dbReference type="VEuPathDB" id="FungiDB:MAPG_07329"/>
<reference evidence="3" key="5">
    <citation type="submission" date="2015-06" db="UniProtKB">
        <authorList>
            <consortium name="EnsemblFungi"/>
        </authorList>
    </citation>
    <scope>IDENTIFICATION</scope>
    <source>
        <strain evidence="3">ATCC 64411</strain>
    </source>
</reference>
<proteinExistence type="predicted"/>
<dbReference type="Proteomes" id="UP000011715">
    <property type="component" value="Unassembled WGS sequence"/>
</dbReference>
<protein>
    <submittedName>
        <fullName evidence="2 3">Uncharacterized protein</fullName>
    </submittedName>
</protein>
<reference evidence="2" key="1">
    <citation type="submission" date="2010-05" db="EMBL/GenBank/DDBJ databases">
        <title>The Genome Sequence of Magnaporthe poae strain ATCC 64411.</title>
        <authorList>
            <consortium name="The Broad Institute Genome Sequencing Platform"/>
            <consortium name="Broad Institute Genome Sequencing Center for Infectious Disease"/>
            <person name="Ma L.-J."/>
            <person name="Dead R."/>
            <person name="Young S."/>
            <person name="Zeng Q."/>
            <person name="Koehrsen M."/>
            <person name="Alvarado L."/>
            <person name="Berlin A."/>
            <person name="Chapman S.B."/>
            <person name="Chen Z."/>
            <person name="Freedman E."/>
            <person name="Gellesch M."/>
            <person name="Goldberg J."/>
            <person name="Griggs A."/>
            <person name="Gujja S."/>
            <person name="Heilman E.R."/>
            <person name="Heiman D."/>
            <person name="Hepburn T."/>
            <person name="Howarth C."/>
            <person name="Jen D."/>
            <person name="Larson L."/>
            <person name="Mehta T."/>
            <person name="Neiman D."/>
            <person name="Pearson M."/>
            <person name="Roberts A."/>
            <person name="Saif S."/>
            <person name="Shea T."/>
            <person name="Shenoy N."/>
            <person name="Sisk P."/>
            <person name="Stolte C."/>
            <person name="Sykes S."/>
            <person name="Walk T."/>
            <person name="White J."/>
            <person name="Yandava C."/>
            <person name="Haas B."/>
            <person name="Nusbaum C."/>
            <person name="Birren B."/>
        </authorList>
    </citation>
    <scope>NUCLEOTIDE SEQUENCE</scope>
    <source>
        <strain evidence="2">ATCC 64411</strain>
    </source>
</reference>
<evidence type="ECO:0000256" key="1">
    <source>
        <dbReference type="SAM" id="MobiDB-lite"/>
    </source>
</evidence>
<evidence type="ECO:0000313" key="4">
    <source>
        <dbReference type="Proteomes" id="UP000011715"/>
    </source>
</evidence>
<feature type="region of interest" description="Disordered" evidence="1">
    <location>
        <begin position="134"/>
        <end position="160"/>
    </location>
</feature>
<name>A0A0C4E4D6_MAGP6</name>
<gene>
    <name evidence="2" type="ORF">MAPG_07329</name>
</gene>
<organism evidence="3 4">
    <name type="scientific">Magnaporthiopsis poae (strain ATCC 64411 / 73-15)</name>
    <name type="common">Kentucky bluegrass fungus</name>
    <name type="synonym">Magnaporthe poae</name>
    <dbReference type="NCBI Taxonomy" id="644358"/>
    <lineage>
        <taxon>Eukaryota</taxon>
        <taxon>Fungi</taxon>
        <taxon>Dikarya</taxon>
        <taxon>Ascomycota</taxon>
        <taxon>Pezizomycotina</taxon>
        <taxon>Sordariomycetes</taxon>
        <taxon>Sordariomycetidae</taxon>
        <taxon>Magnaporthales</taxon>
        <taxon>Magnaporthaceae</taxon>
        <taxon>Magnaporthiopsis</taxon>
    </lineage>
</organism>
<evidence type="ECO:0000313" key="3">
    <source>
        <dbReference type="EnsemblFungi" id="MAPG_07329T0"/>
    </source>
</evidence>
<evidence type="ECO:0000313" key="2">
    <source>
        <dbReference type="EMBL" id="KLU88342.1"/>
    </source>
</evidence>
<accession>A0A0C4E4D6</accession>
<reference evidence="4" key="2">
    <citation type="submission" date="2010-05" db="EMBL/GenBank/DDBJ databases">
        <title>The genome sequence of Magnaporthe poae strain ATCC 64411.</title>
        <authorList>
            <person name="Ma L.-J."/>
            <person name="Dead R."/>
            <person name="Young S."/>
            <person name="Zeng Q."/>
            <person name="Koehrsen M."/>
            <person name="Alvarado L."/>
            <person name="Berlin A."/>
            <person name="Chapman S.B."/>
            <person name="Chen Z."/>
            <person name="Freedman E."/>
            <person name="Gellesch M."/>
            <person name="Goldberg J."/>
            <person name="Griggs A."/>
            <person name="Gujja S."/>
            <person name="Heilman E.R."/>
            <person name="Heiman D."/>
            <person name="Hepburn T."/>
            <person name="Howarth C."/>
            <person name="Jen D."/>
            <person name="Larson L."/>
            <person name="Mehta T."/>
            <person name="Neiman D."/>
            <person name="Pearson M."/>
            <person name="Roberts A."/>
            <person name="Saif S."/>
            <person name="Shea T."/>
            <person name="Shenoy N."/>
            <person name="Sisk P."/>
            <person name="Stolte C."/>
            <person name="Sykes S."/>
            <person name="Walk T."/>
            <person name="White J."/>
            <person name="Yandava C."/>
            <person name="Haas B."/>
            <person name="Nusbaum C."/>
            <person name="Birren B."/>
        </authorList>
    </citation>
    <scope>NUCLEOTIDE SEQUENCE [LARGE SCALE GENOMIC DNA]</scope>
    <source>
        <strain evidence="4">ATCC 64411 / 73-15</strain>
    </source>
</reference>
<keyword evidence="4" id="KW-1185">Reference proteome</keyword>
<reference evidence="2" key="3">
    <citation type="submission" date="2011-03" db="EMBL/GenBank/DDBJ databases">
        <title>Annotation of Magnaporthe poae ATCC 64411.</title>
        <authorList>
            <person name="Ma L.-J."/>
            <person name="Dead R."/>
            <person name="Young S.K."/>
            <person name="Zeng Q."/>
            <person name="Gargeya S."/>
            <person name="Fitzgerald M."/>
            <person name="Haas B."/>
            <person name="Abouelleil A."/>
            <person name="Alvarado L."/>
            <person name="Arachchi H.M."/>
            <person name="Berlin A."/>
            <person name="Brown A."/>
            <person name="Chapman S.B."/>
            <person name="Chen Z."/>
            <person name="Dunbar C."/>
            <person name="Freedman E."/>
            <person name="Gearin G."/>
            <person name="Gellesch M."/>
            <person name="Goldberg J."/>
            <person name="Griggs A."/>
            <person name="Gujja S."/>
            <person name="Heiman D."/>
            <person name="Howarth C."/>
            <person name="Larson L."/>
            <person name="Lui A."/>
            <person name="MacDonald P.J.P."/>
            <person name="Mehta T."/>
            <person name="Montmayeur A."/>
            <person name="Murphy C."/>
            <person name="Neiman D."/>
            <person name="Pearson M."/>
            <person name="Priest M."/>
            <person name="Roberts A."/>
            <person name="Saif S."/>
            <person name="Shea T."/>
            <person name="Shenoy N."/>
            <person name="Sisk P."/>
            <person name="Stolte C."/>
            <person name="Sykes S."/>
            <person name="Yandava C."/>
            <person name="Wortman J."/>
            <person name="Nusbaum C."/>
            <person name="Birren B."/>
        </authorList>
    </citation>
    <scope>NUCLEOTIDE SEQUENCE</scope>
    <source>
        <strain evidence="2">ATCC 64411</strain>
    </source>
</reference>